<evidence type="ECO:0000256" key="3">
    <source>
        <dbReference type="ARBA" id="ARBA00004624"/>
    </source>
</evidence>
<dbReference type="SMART" id="SM00233">
    <property type="entry name" value="PH"/>
    <property type="match status" value="1"/>
</dbReference>
<comment type="catalytic activity">
    <reaction evidence="13">
        <text>tRNA(Leu) + L-leucine + ATP = L-leucyl-tRNA(Leu) + AMP + diphosphate</text>
        <dbReference type="Rhea" id="RHEA:11688"/>
        <dbReference type="Rhea" id="RHEA-COMP:9613"/>
        <dbReference type="Rhea" id="RHEA-COMP:9622"/>
        <dbReference type="ChEBI" id="CHEBI:30616"/>
        <dbReference type="ChEBI" id="CHEBI:33019"/>
        <dbReference type="ChEBI" id="CHEBI:57427"/>
        <dbReference type="ChEBI" id="CHEBI:78442"/>
        <dbReference type="ChEBI" id="CHEBI:78494"/>
        <dbReference type="ChEBI" id="CHEBI:456215"/>
        <dbReference type="EC" id="6.1.1.4"/>
    </reaction>
</comment>
<dbReference type="InterPro" id="IPR002302">
    <property type="entry name" value="Leu-tRNA-ligase"/>
</dbReference>
<dbReference type="Pfam" id="PF09334">
    <property type="entry name" value="tRNA-synt_1g"/>
    <property type="match status" value="1"/>
</dbReference>
<dbReference type="InterPro" id="IPR014729">
    <property type="entry name" value="Rossmann-like_a/b/a_fold"/>
</dbReference>
<evidence type="ECO:0000256" key="7">
    <source>
        <dbReference type="ARBA" id="ARBA00022598"/>
    </source>
</evidence>
<evidence type="ECO:0000256" key="4">
    <source>
        <dbReference type="ARBA" id="ARBA00005594"/>
    </source>
</evidence>
<comment type="similarity">
    <text evidence="4 14">Belongs to the class-I aminoacyl-tRNA synthetase family.</text>
</comment>
<evidence type="ECO:0000256" key="1">
    <source>
        <dbReference type="ARBA" id="ARBA00002660"/>
    </source>
</evidence>
<evidence type="ECO:0000256" key="15">
    <source>
        <dbReference type="SAM" id="MobiDB-lite"/>
    </source>
</evidence>
<dbReference type="Gene3D" id="1.20.58.1210">
    <property type="entry name" value="Exo84p, N-terminal helical domain"/>
    <property type="match status" value="1"/>
</dbReference>
<evidence type="ECO:0000256" key="13">
    <source>
        <dbReference type="ARBA" id="ARBA00047469"/>
    </source>
</evidence>
<dbReference type="InterPro" id="IPR001412">
    <property type="entry name" value="aa-tRNA-synth_I_CS"/>
</dbReference>
<gene>
    <name evidence="17" type="ORF">ASIM_LOCUS11463</name>
</gene>
<name>A0A0M3JUW9_ANISI</name>
<evidence type="ECO:0000256" key="12">
    <source>
        <dbReference type="ARBA" id="ARBA00030520"/>
    </source>
</evidence>
<dbReference type="InterPro" id="IPR011993">
    <property type="entry name" value="PH-like_dom_sf"/>
</dbReference>
<evidence type="ECO:0000256" key="8">
    <source>
        <dbReference type="ARBA" id="ARBA00022741"/>
    </source>
</evidence>
<dbReference type="InterPro" id="IPR016159">
    <property type="entry name" value="Cullin_repeat-like_dom_sf"/>
</dbReference>
<dbReference type="PANTHER" id="PTHR43740:SF2">
    <property type="entry name" value="LEUCINE--TRNA LIGASE, MITOCHONDRIAL"/>
    <property type="match status" value="1"/>
</dbReference>
<keyword evidence="11 14" id="KW-0030">Aminoacyl-tRNA synthetase</keyword>
<dbReference type="Gene3D" id="1.10.730.10">
    <property type="entry name" value="Isoleucyl-tRNA Synthetase, Domain 1"/>
    <property type="match status" value="1"/>
</dbReference>
<accession>A0A0M3JUW9</accession>
<feature type="compositionally biased region" description="Polar residues" evidence="15">
    <location>
        <begin position="1158"/>
        <end position="1172"/>
    </location>
</feature>
<evidence type="ECO:0000256" key="11">
    <source>
        <dbReference type="ARBA" id="ARBA00023146"/>
    </source>
</evidence>
<dbReference type="OrthoDB" id="15954at2759"/>
<keyword evidence="8 14" id="KW-0547">Nucleotide-binding</keyword>
<dbReference type="PRINTS" id="PR00985">
    <property type="entry name" value="TRNASYNTHLEU"/>
</dbReference>
<comment type="function">
    <text evidence="1">Component of the exocyst complex involved in the docking of exocytic vesicles with fusion sites on the plasma membrane.</text>
</comment>
<evidence type="ECO:0000259" key="16">
    <source>
        <dbReference type="PROSITE" id="PS50003"/>
    </source>
</evidence>
<keyword evidence="7 14" id="KW-0436">Ligase</keyword>
<dbReference type="Pfam" id="PF16528">
    <property type="entry name" value="Exo84_C"/>
    <property type="match status" value="1"/>
</dbReference>
<comment type="subcellular location">
    <subcellularLocation>
        <location evidence="3">Cell projection</location>
        <location evidence="3">Growth cone</location>
    </subcellularLocation>
    <subcellularLocation>
        <location evidence="2">Cytoplasm</location>
        <location evidence="2">Perinuclear region</location>
    </subcellularLocation>
</comment>
<dbReference type="Gene3D" id="2.30.29.30">
    <property type="entry name" value="Pleckstrin-homology domain (PH domain)/Phosphotyrosine-binding domain (PTB)"/>
    <property type="match status" value="1"/>
</dbReference>
<dbReference type="Proteomes" id="UP000267096">
    <property type="component" value="Unassembled WGS sequence"/>
</dbReference>
<keyword evidence="18" id="KW-1185">Reference proteome</keyword>
<dbReference type="EC" id="6.1.1.4" evidence="5"/>
<dbReference type="Pfam" id="PF08700">
    <property type="entry name" value="VPS51_Exo84_N"/>
    <property type="match status" value="1"/>
</dbReference>
<dbReference type="InterPro" id="IPR032403">
    <property type="entry name" value="Exo84_C"/>
</dbReference>
<evidence type="ECO:0000256" key="14">
    <source>
        <dbReference type="RuleBase" id="RU363035"/>
    </source>
</evidence>
<dbReference type="CDD" id="cd00812">
    <property type="entry name" value="LeuRS_core"/>
    <property type="match status" value="1"/>
</dbReference>
<dbReference type="GO" id="GO:0030426">
    <property type="term" value="C:growth cone"/>
    <property type="evidence" value="ECO:0007669"/>
    <property type="project" value="UniProtKB-SubCell"/>
</dbReference>
<dbReference type="GO" id="GO:0032543">
    <property type="term" value="P:mitochondrial translation"/>
    <property type="evidence" value="ECO:0007669"/>
    <property type="project" value="TreeGrafter"/>
</dbReference>
<dbReference type="Gene3D" id="3.40.50.620">
    <property type="entry name" value="HUPs"/>
    <property type="match status" value="2"/>
</dbReference>
<evidence type="ECO:0000256" key="10">
    <source>
        <dbReference type="ARBA" id="ARBA00022917"/>
    </source>
</evidence>
<dbReference type="WBParaSite" id="ASIM_0001199701-mRNA-1">
    <property type="protein sequence ID" value="ASIM_0001199701-mRNA-1"/>
    <property type="gene ID" value="ASIM_0001199701"/>
</dbReference>
<feature type="domain" description="PH" evidence="16">
    <location>
        <begin position="1034"/>
        <end position="1136"/>
    </location>
</feature>
<reference evidence="17 18" key="2">
    <citation type="submission" date="2018-11" db="EMBL/GenBank/DDBJ databases">
        <authorList>
            <consortium name="Pathogen Informatics"/>
        </authorList>
    </citation>
    <scope>NUCLEOTIDE SEQUENCE [LARGE SCALE GENOMIC DNA]</scope>
</reference>
<organism evidence="19">
    <name type="scientific">Anisakis simplex</name>
    <name type="common">Herring worm</name>
    <dbReference type="NCBI Taxonomy" id="6269"/>
    <lineage>
        <taxon>Eukaryota</taxon>
        <taxon>Metazoa</taxon>
        <taxon>Ecdysozoa</taxon>
        <taxon>Nematoda</taxon>
        <taxon>Chromadorea</taxon>
        <taxon>Rhabditida</taxon>
        <taxon>Spirurina</taxon>
        <taxon>Ascaridomorpha</taxon>
        <taxon>Ascaridoidea</taxon>
        <taxon>Anisakidae</taxon>
        <taxon>Anisakis</taxon>
        <taxon>Anisakis simplex complex</taxon>
    </lineage>
</organism>
<dbReference type="SUPFAM" id="SSF74788">
    <property type="entry name" value="Cullin repeat-like"/>
    <property type="match status" value="1"/>
</dbReference>
<protein>
    <recommendedName>
        <fullName evidence="6">Exocyst complex component 8</fullName>
        <ecNumber evidence="5">6.1.1.4</ecNumber>
    </recommendedName>
    <alternativeName>
        <fullName evidence="12">Leucyl-tRNA synthetase</fullName>
    </alternativeName>
</protein>
<dbReference type="PROSITE" id="PS50003">
    <property type="entry name" value="PH_DOMAIN"/>
    <property type="match status" value="1"/>
</dbReference>
<dbReference type="InterPro" id="IPR002300">
    <property type="entry name" value="aa-tRNA-synth_Ia"/>
</dbReference>
<keyword evidence="9 14" id="KW-0067">ATP-binding</keyword>
<evidence type="ECO:0000256" key="2">
    <source>
        <dbReference type="ARBA" id="ARBA00004556"/>
    </source>
</evidence>
<evidence type="ECO:0000256" key="9">
    <source>
        <dbReference type="ARBA" id="ARBA00022840"/>
    </source>
</evidence>
<sequence length="1479" mass="168940">MHFCATHSRTSMVLVIRWQRRAFSSQLKAHLKWPRENSSISVHLKQLEEHWRDVALSAHSKGSSSSKKYILSMFPYPSGNLHMGHMRVYTISDVIARYYRLSGFNVIHPMGWDAFGLPAENAARDRGVDPEQWTFSNINTMREQLMRTGIVFDWDRVNWDPVDGTVLAAEQIDENGRSWRSGAIAEKRKLKQWIVETPKYAKRLLNGLKKMPHWQEVAEIQANWIGKCDVFRFQLPLRSENGQLLDETLDLRIREPRHLANARVIFIRNGHPLVPSNVVDSPYLLTKSVMNIVDGQQMPVIYLPNESSASSQNEYFLNARLGCEENDSDLRIARSFGVELKPTKRFNFNDSDVLEIAQFGKYGGYETSEKLLDWVVSRQRRWGTPIPVLLSEDDEHELAVRVDDHQLPLLPLKSTEQRQRMKCDRLPNGFGVRETDTLDTFFDSSWYYLRYLDPMNAQQLISAEKLKQMPVDVYVGGIEHAAVHMFFARFMSYFLSDIGVVNINEPFDRLLPQGVVRGKTFVRVDNGKYVPEKDVIQKGTDFVEKRDAGEVIVQYEKMSKSKHNGVDPLQVLNRDGIDLTRLQLLDSAAPRAPINWGDADVRGLRKWLDRVSWIVNQYVKERSIHSSDVIQQVDHVTEERYREIYNYAVRNVTMLLEVLHLHNTAIARLIGLTNSLRKAKPFLFGSCVEVERCVHALIVMMQVFTPHTASELWSAVCSVPAIDENRRRKSVSVAEQDWPLVDGDADIDFILQVLHMSCGRVACPRQSIEHLNAEQVLRMAENESHKWFLSKLADAGYRPLKYELQRRDGLHVTLVLHFDESLKEDDIRKLLNEMSAHRIKSKKSSKKSYKTKSVDMGHFCGNSFDLDWMATPSVAIEHDEDAQLCSEEFDAAVYVRDQLKGVKSGDEAQRLHTLRSKLHTLNVQCSDSIKKNVFLNYQQFIDTSKEISHLEREIYELSSLLCDQRLLIENLMQMSGEDRSSICTSSSVHTSNATINPINVLMQKMDGIASKNSLHLRDLVILQGVLNSLSNSERVILHGEVMQLDIDSKQPLHPAMLVLLTDRLLIGHPSTGKYRFHLESSHPLNALAAVNIKDRDSAEPVNTAFKLLIFPEQRVFRCESSRMKKDWLDTIEEAKRELLHEGSLMRQATIRGKRRSTDVPNSPTTTKSNSAASLLDTVLEQPKSPDETAWLNELPAELDDCIAHRDMEQAVELIMEWKSCSSRDTAIDAQLALRETHIVQLLSDEVRRPGALHGGPRAVRKAINLLTTLGRASQAIDLYLKKRSAALRSSARELTVSEEPLSYVRQLSQQFLGAIADVATEFTMQPEHFALILHWCSGELSVMLSLIRRHVIEVAPTMAVLAHTWRILMAHCESLIAIGADLTFEVHRLLAPSLKTALETNFANILESIRLRISEERWRVYNMESESNVNRFLEEMSDMGLCIDWALSPQHHSSIYITQNACHFSRVAHSLCRDLAVLR</sequence>
<dbReference type="SUPFAM" id="SSF52374">
    <property type="entry name" value="Nucleotidylyl transferase"/>
    <property type="match status" value="1"/>
</dbReference>
<proteinExistence type="inferred from homology"/>
<dbReference type="Pfam" id="PF00133">
    <property type="entry name" value="tRNA-synt_1"/>
    <property type="match status" value="1"/>
</dbReference>
<dbReference type="InterPro" id="IPR042561">
    <property type="entry name" value="Exo84_C_1"/>
</dbReference>
<evidence type="ECO:0000313" key="17">
    <source>
        <dbReference type="EMBL" id="VDK45121.1"/>
    </source>
</evidence>
<evidence type="ECO:0000256" key="6">
    <source>
        <dbReference type="ARBA" id="ARBA00017509"/>
    </source>
</evidence>
<dbReference type="FunFam" id="1.10.730.10:FF:000002">
    <property type="entry name" value="Leucine--tRNA ligase"/>
    <property type="match status" value="1"/>
</dbReference>
<dbReference type="InterPro" id="IPR015413">
    <property type="entry name" value="Methionyl/Leucyl_tRNA_Synth"/>
</dbReference>
<dbReference type="InterPro" id="IPR009080">
    <property type="entry name" value="tRNAsynth_Ia_anticodon-bd"/>
</dbReference>
<evidence type="ECO:0000256" key="5">
    <source>
        <dbReference type="ARBA" id="ARBA00013164"/>
    </source>
</evidence>
<dbReference type="SUPFAM" id="SSF50729">
    <property type="entry name" value="PH domain-like"/>
    <property type="match status" value="1"/>
</dbReference>
<dbReference type="EMBL" id="UYRR01031071">
    <property type="protein sequence ID" value="VDK45121.1"/>
    <property type="molecule type" value="Genomic_DNA"/>
</dbReference>
<dbReference type="SUPFAM" id="SSF47323">
    <property type="entry name" value="Anticodon-binding domain of a subclass of class I aminoacyl-tRNA synthetases"/>
    <property type="match status" value="1"/>
</dbReference>
<dbReference type="PANTHER" id="PTHR43740">
    <property type="entry name" value="LEUCYL-TRNA SYNTHETASE"/>
    <property type="match status" value="1"/>
</dbReference>
<dbReference type="InterPro" id="IPR001849">
    <property type="entry name" value="PH_domain"/>
</dbReference>
<dbReference type="GO" id="GO:0006429">
    <property type="term" value="P:leucyl-tRNA aminoacylation"/>
    <property type="evidence" value="ECO:0007669"/>
    <property type="project" value="InterPro"/>
</dbReference>
<evidence type="ECO:0000313" key="19">
    <source>
        <dbReference type="WBParaSite" id="ASIM_0001199701-mRNA-1"/>
    </source>
</evidence>
<reference evidence="19" key="1">
    <citation type="submission" date="2016-04" db="UniProtKB">
        <authorList>
            <consortium name="WormBaseParasite"/>
        </authorList>
    </citation>
    <scope>IDENTIFICATION</scope>
</reference>
<dbReference type="GO" id="GO:0005524">
    <property type="term" value="F:ATP binding"/>
    <property type="evidence" value="ECO:0007669"/>
    <property type="project" value="UniProtKB-KW"/>
</dbReference>
<dbReference type="GO" id="GO:0004823">
    <property type="term" value="F:leucine-tRNA ligase activity"/>
    <property type="evidence" value="ECO:0007669"/>
    <property type="project" value="UniProtKB-EC"/>
</dbReference>
<dbReference type="CDD" id="cd01226">
    <property type="entry name" value="PH_RalBD_exo84"/>
    <property type="match status" value="1"/>
</dbReference>
<dbReference type="GO" id="GO:0005739">
    <property type="term" value="C:mitochondrion"/>
    <property type="evidence" value="ECO:0007669"/>
    <property type="project" value="TreeGrafter"/>
</dbReference>
<keyword evidence="10 14" id="KW-0648">Protein biosynthesis</keyword>
<dbReference type="PROSITE" id="PS00178">
    <property type="entry name" value="AA_TRNA_LIGASE_I"/>
    <property type="match status" value="1"/>
</dbReference>
<evidence type="ECO:0000313" key="18">
    <source>
        <dbReference type="Proteomes" id="UP000267096"/>
    </source>
</evidence>
<feature type="region of interest" description="Disordered" evidence="15">
    <location>
        <begin position="1149"/>
        <end position="1173"/>
    </location>
</feature>
<dbReference type="GO" id="GO:0048471">
    <property type="term" value="C:perinuclear region of cytoplasm"/>
    <property type="evidence" value="ECO:0007669"/>
    <property type="project" value="UniProtKB-SubCell"/>
</dbReference>